<feature type="transmembrane region" description="Helical" evidence="1">
    <location>
        <begin position="44"/>
        <end position="64"/>
    </location>
</feature>
<gene>
    <name evidence="2" type="ORF">M441DRAFT_326905</name>
</gene>
<evidence type="ECO:0000313" key="3">
    <source>
        <dbReference type="Proteomes" id="UP000240493"/>
    </source>
</evidence>
<keyword evidence="1" id="KW-0472">Membrane</keyword>
<keyword evidence="1" id="KW-0812">Transmembrane</keyword>
<name>A0A2T3ZM37_TRIA4</name>
<feature type="transmembrane region" description="Helical" evidence="1">
    <location>
        <begin position="131"/>
        <end position="151"/>
    </location>
</feature>
<dbReference type="AlphaFoldDB" id="A0A2T3ZM37"/>
<reference evidence="2 3" key="1">
    <citation type="submission" date="2016-07" db="EMBL/GenBank/DDBJ databases">
        <title>Multiple horizontal gene transfer events from other fungi enriched the ability of initially mycotrophic Trichoderma (Ascomycota) to feed on dead plant biomass.</title>
        <authorList>
            <consortium name="DOE Joint Genome Institute"/>
            <person name="Aerts A."/>
            <person name="Atanasova L."/>
            <person name="Chenthamara K."/>
            <person name="Zhang J."/>
            <person name="Grujic M."/>
            <person name="Henrissat B."/>
            <person name="Kuo A."/>
            <person name="Salamov A."/>
            <person name="Lipzen A."/>
            <person name="Labutti K."/>
            <person name="Barry K."/>
            <person name="Miao Y."/>
            <person name="Rahimi M.J."/>
            <person name="Shen Q."/>
            <person name="Grigoriev I.V."/>
            <person name="Kubicek C.P."/>
            <person name="Druzhinina I.S."/>
        </authorList>
    </citation>
    <scope>NUCLEOTIDE SEQUENCE [LARGE SCALE GENOMIC DNA]</scope>
    <source>
        <strain evidence="2 3">CBS 433.97</strain>
    </source>
</reference>
<dbReference type="Proteomes" id="UP000240493">
    <property type="component" value="Unassembled WGS sequence"/>
</dbReference>
<keyword evidence="1" id="KW-1133">Transmembrane helix</keyword>
<dbReference type="EMBL" id="KZ679257">
    <property type="protein sequence ID" value="PTB45870.1"/>
    <property type="molecule type" value="Genomic_DNA"/>
</dbReference>
<evidence type="ECO:0000313" key="2">
    <source>
        <dbReference type="EMBL" id="PTB45870.1"/>
    </source>
</evidence>
<protein>
    <submittedName>
        <fullName evidence="2">Uncharacterized protein</fullName>
    </submittedName>
</protein>
<sequence length="174" mass="20484">MGAIEAKVYKGNTALAAKRGVFVYSTFYFTTFTLFLHLLVHHTFIWNIPPFFISFFLHTISLGFHFRAKYLDQIMLGFLIDGVASLPIFSRLRKATQRERERERERQRATWAFFPKFFLFPRVYESLDMDIGAWSTFGTIYNYFIILLPTLHKYDMGSFSGYMTLIPIVVNRNT</sequence>
<keyword evidence="3" id="KW-1185">Reference proteome</keyword>
<accession>A0A2T3ZM37</accession>
<organism evidence="2 3">
    <name type="scientific">Trichoderma asperellum (strain ATCC 204424 / CBS 433.97 / NBRC 101777)</name>
    <dbReference type="NCBI Taxonomy" id="1042311"/>
    <lineage>
        <taxon>Eukaryota</taxon>
        <taxon>Fungi</taxon>
        <taxon>Dikarya</taxon>
        <taxon>Ascomycota</taxon>
        <taxon>Pezizomycotina</taxon>
        <taxon>Sordariomycetes</taxon>
        <taxon>Hypocreomycetidae</taxon>
        <taxon>Hypocreales</taxon>
        <taxon>Hypocreaceae</taxon>
        <taxon>Trichoderma</taxon>
    </lineage>
</organism>
<evidence type="ECO:0000256" key="1">
    <source>
        <dbReference type="SAM" id="Phobius"/>
    </source>
</evidence>
<proteinExistence type="predicted"/>
<feature type="transmembrane region" description="Helical" evidence="1">
    <location>
        <begin position="21"/>
        <end position="39"/>
    </location>
</feature>